<protein>
    <submittedName>
        <fullName evidence="2">Prepilin signal peptidase PulO-like enzyme (Type II secretory pathway)</fullName>
    </submittedName>
</protein>
<feature type="transmembrane region" description="Helical" evidence="1">
    <location>
        <begin position="58"/>
        <end position="91"/>
    </location>
</feature>
<dbReference type="EMBL" id="JAFBEI010000003">
    <property type="protein sequence ID" value="MBM7635417.1"/>
    <property type="molecule type" value="Genomic_DNA"/>
</dbReference>
<keyword evidence="1" id="KW-1133">Transmembrane helix</keyword>
<feature type="transmembrane region" description="Helical" evidence="1">
    <location>
        <begin position="34"/>
        <end position="51"/>
    </location>
</feature>
<name>A0ABS2PJG6_9STRE</name>
<proteinExistence type="predicted"/>
<organism evidence="2 3">
    <name type="scientific">Streptococcus saliviloxodontae</name>
    <dbReference type="NCBI Taxonomy" id="1349416"/>
    <lineage>
        <taxon>Bacteria</taxon>
        <taxon>Bacillati</taxon>
        <taxon>Bacillota</taxon>
        <taxon>Bacilli</taxon>
        <taxon>Lactobacillales</taxon>
        <taxon>Streptococcaceae</taxon>
        <taxon>Streptococcus</taxon>
    </lineage>
</organism>
<sequence length="161" mass="18515">MTLLYHYFFKTYLAESFLSSLFICFFISQQSWEWGKIALLFLGLLLSFFDLKTQTYPLLIWLIFTGLIAYVHPINSLTLVLVALAVLSYMGWIKIGEGDFLYLASSSLLLSLNELLWMIQIASLLGLAYFWISKPPKKTIAFIPFLYLGLAIVLFIDMITK</sequence>
<feature type="transmembrane region" description="Helical" evidence="1">
    <location>
        <begin position="139"/>
        <end position="159"/>
    </location>
</feature>
<keyword evidence="3" id="KW-1185">Reference proteome</keyword>
<feature type="transmembrane region" description="Helical" evidence="1">
    <location>
        <begin position="7"/>
        <end position="28"/>
    </location>
</feature>
<feature type="transmembrane region" description="Helical" evidence="1">
    <location>
        <begin position="115"/>
        <end position="132"/>
    </location>
</feature>
<dbReference type="RefSeq" id="WP_205016371.1">
    <property type="nucleotide sequence ID" value="NZ_JAFBEI010000003.1"/>
</dbReference>
<keyword evidence="1" id="KW-0812">Transmembrane</keyword>
<evidence type="ECO:0000313" key="2">
    <source>
        <dbReference type="EMBL" id="MBM7635417.1"/>
    </source>
</evidence>
<comment type="caution">
    <text evidence="2">The sequence shown here is derived from an EMBL/GenBank/DDBJ whole genome shotgun (WGS) entry which is preliminary data.</text>
</comment>
<evidence type="ECO:0000256" key="1">
    <source>
        <dbReference type="SAM" id="Phobius"/>
    </source>
</evidence>
<evidence type="ECO:0000313" key="3">
    <source>
        <dbReference type="Proteomes" id="UP000809081"/>
    </source>
</evidence>
<accession>A0ABS2PJG6</accession>
<keyword evidence="1" id="KW-0472">Membrane</keyword>
<dbReference type="Proteomes" id="UP000809081">
    <property type="component" value="Unassembled WGS sequence"/>
</dbReference>
<gene>
    <name evidence="2" type="ORF">JOC31_000209</name>
</gene>
<reference evidence="2 3" key="1">
    <citation type="submission" date="2021-01" db="EMBL/GenBank/DDBJ databases">
        <title>Genomic Encyclopedia of Type Strains, Phase IV (KMG-IV): sequencing the most valuable type-strain genomes for metagenomic binning, comparative biology and taxonomic classification.</title>
        <authorList>
            <person name="Goeker M."/>
        </authorList>
    </citation>
    <scope>NUCLEOTIDE SEQUENCE [LARGE SCALE GENOMIC DNA]</scope>
    <source>
        <strain evidence="2 3">DSM 27513</strain>
    </source>
</reference>